<evidence type="ECO:0000313" key="4">
    <source>
        <dbReference type="EMBL" id="HJA05938.1"/>
    </source>
</evidence>
<evidence type="ECO:0000259" key="3">
    <source>
        <dbReference type="SMART" id="SM00460"/>
    </source>
</evidence>
<evidence type="ECO:0000313" key="5">
    <source>
        <dbReference type="Proteomes" id="UP000824223"/>
    </source>
</evidence>
<feature type="domain" description="Transglutaminase-like" evidence="3">
    <location>
        <begin position="442"/>
        <end position="519"/>
    </location>
</feature>
<proteinExistence type="predicted"/>
<feature type="transmembrane region" description="Helical" evidence="2">
    <location>
        <begin position="82"/>
        <end position="105"/>
    </location>
</feature>
<dbReference type="SMART" id="SM00460">
    <property type="entry name" value="TGc"/>
    <property type="match status" value="1"/>
</dbReference>
<feature type="transmembrane region" description="Helical" evidence="2">
    <location>
        <begin position="117"/>
        <end position="134"/>
    </location>
</feature>
<dbReference type="Gene3D" id="3.10.620.30">
    <property type="match status" value="1"/>
</dbReference>
<comment type="caution">
    <text evidence="4">The sequence shown here is derived from an EMBL/GenBank/DDBJ whole genome shotgun (WGS) entry which is preliminary data.</text>
</comment>
<dbReference type="Proteomes" id="UP000824223">
    <property type="component" value="Unassembled WGS sequence"/>
</dbReference>
<accession>A0A9D2H7F0</accession>
<dbReference type="PANTHER" id="PTHR42736">
    <property type="entry name" value="PROTEIN-GLUTAMINE GAMMA-GLUTAMYLTRANSFERASE"/>
    <property type="match status" value="1"/>
</dbReference>
<dbReference type="AlphaFoldDB" id="A0A9D2H7F0"/>
<dbReference type="InterPro" id="IPR052901">
    <property type="entry name" value="Bact_TGase-like"/>
</dbReference>
<dbReference type="InterPro" id="IPR002931">
    <property type="entry name" value="Transglutaminase-like"/>
</dbReference>
<feature type="transmembrane region" description="Helical" evidence="2">
    <location>
        <begin position="203"/>
        <end position="224"/>
    </location>
</feature>
<feature type="transmembrane region" description="Helical" evidence="2">
    <location>
        <begin position="141"/>
        <end position="159"/>
    </location>
</feature>
<reference evidence="4" key="2">
    <citation type="submission" date="2021-04" db="EMBL/GenBank/DDBJ databases">
        <authorList>
            <person name="Gilroy R."/>
        </authorList>
    </citation>
    <scope>NUCLEOTIDE SEQUENCE</scope>
    <source>
        <strain evidence="4">ChiSjej2B20-11307</strain>
    </source>
</reference>
<protein>
    <submittedName>
        <fullName evidence="4">Transglutaminase-like domain-containing protein</fullName>
    </submittedName>
</protein>
<keyword evidence="2" id="KW-0812">Transmembrane</keyword>
<feature type="transmembrane region" description="Helical" evidence="2">
    <location>
        <begin position="165"/>
        <end position="182"/>
    </location>
</feature>
<feature type="transmembrane region" description="Helical" evidence="2">
    <location>
        <begin position="57"/>
        <end position="75"/>
    </location>
</feature>
<feature type="region of interest" description="Disordered" evidence="1">
    <location>
        <begin position="264"/>
        <end position="307"/>
    </location>
</feature>
<evidence type="ECO:0000256" key="2">
    <source>
        <dbReference type="SAM" id="Phobius"/>
    </source>
</evidence>
<name>A0A9D2H7F0_9FIRM</name>
<dbReference type="EMBL" id="DXAK01000008">
    <property type="protein sequence ID" value="HJA05938.1"/>
    <property type="molecule type" value="Genomic_DNA"/>
</dbReference>
<feature type="compositionally biased region" description="Acidic residues" evidence="1">
    <location>
        <begin position="274"/>
        <end position="293"/>
    </location>
</feature>
<organism evidence="4 5">
    <name type="scientific">Candidatus Mediterraneibacter pullicola</name>
    <dbReference type="NCBI Taxonomy" id="2838682"/>
    <lineage>
        <taxon>Bacteria</taxon>
        <taxon>Bacillati</taxon>
        <taxon>Bacillota</taxon>
        <taxon>Clostridia</taxon>
        <taxon>Lachnospirales</taxon>
        <taxon>Lachnospiraceae</taxon>
        <taxon>Mediterraneibacter</taxon>
    </lineage>
</organism>
<dbReference type="InterPro" id="IPR038765">
    <property type="entry name" value="Papain-like_cys_pep_sf"/>
</dbReference>
<feature type="transmembrane region" description="Helical" evidence="2">
    <location>
        <begin position="24"/>
        <end position="45"/>
    </location>
</feature>
<gene>
    <name evidence="4" type="ORF">H9798_02140</name>
</gene>
<sequence length="698" mass="76968">MAGKKKGIRICREKGRIGRQKRMFGWGELLTAFFTACLACAWWAGILSVFPIVLSPAWLYGVIVLLSATCAFILCRMGKWAAVPLFAAAGVFLWFLREAVLTVFLPGAGADEQSAGIAAAVMTLPLLWLWVLVLKSGRGKLAAGLLMAVPFIITAWAGFLPSMSASWLLFGAGGMYYAFLASGRPDSMASGSALLERRRVPHALQAFCTVACTFAFLAGISVFLGKYLDEGREEENSFYQSTRAWIHADLIGGVQRFIEEMNKGGEEAVGTSEDQPETEQLEEGEDMGEEEPSDIAGVPDMEQEGESFGEALATGSSMSDLKAVSSFVPDDEAAMDVVCILPEKPTETVYYPLRNGIIYTDDSWTESEAGASEEASLTSSEKSVYTDYPSDLARMEALCEDWDTSSLKRVAEQTDRTLSSMAVYDTDPGATPDGQNFPEYFLFENQKGFCVHFATTATLFYRMCGYSARYAEGYAIPPSAFRDIGGGRYEAVADGSMGHAWCQVFDEEQGKWLDMEHTPPASGVVPKSNGGILDSVRESGGAGAVRESLMISGFILAGILVFVGIMALQASVRRKRLREKLRYHADGSGILALYDVILCTAQLEKGILTDKENKNRLSESTLDILKNSYPQIQPEEWDQLYDQVMRGMFDRPADTEERRREWERSLQLFSVFAETAKESMGKWKRMAYRYVYCLDVLP</sequence>
<dbReference type="PANTHER" id="PTHR42736:SF1">
    <property type="entry name" value="PROTEIN-GLUTAMINE GAMMA-GLUTAMYLTRANSFERASE"/>
    <property type="match status" value="1"/>
</dbReference>
<dbReference type="SUPFAM" id="SSF54001">
    <property type="entry name" value="Cysteine proteinases"/>
    <property type="match status" value="1"/>
</dbReference>
<keyword evidence="2" id="KW-0472">Membrane</keyword>
<keyword evidence="2" id="KW-1133">Transmembrane helix</keyword>
<dbReference type="Pfam" id="PF01841">
    <property type="entry name" value="Transglut_core"/>
    <property type="match status" value="1"/>
</dbReference>
<reference evidence="4" key="1">
    <citation type="journal article" date="2021" name="PeerJ">
        <title>Extensive microbial diversity within the chicken gut microbiome revealed by metagenomics and culture.</title>
        <authorList>
            <person name="Gilroy R."/>
            <person name="Ravi A."/>
            <person name="Getino M."/>
            <person name="Pursley I."/>
            <person name="Horton D.L."/>
            <person name="Alikhan N.F."/>
            <person name="Baker D."/>
            <person name="Gharbi K."/>
            <person name="Hall N."/>
            <person name="Watson M."/>
            <person name="Adriaenssens E.M."/>
            <person name="Foster-Nyarko E."/>
            <person name="Jarju S."/>
            <person name="Secka A."/>
            <person name="Antonio M."/>
            <person name="Oren A."/>
            <person name="Chaudhuri R.R."/>
            <person name="La Ragione R."/>
            <person name="Hildebrand F."/>
            <person name="Pallen M.J."/>
        </authorList>
    </citation>
    <scope>NUCLEOTIDE SEQUENCE</scope>
    <source>
        <strain evidence="4">ChiSjej2B20-11307</strain>
    </source>
</reference>
<evidence type="ECO:0000256" key="1">
    <source>
        <dbReference type="SAM" id="MobiDB-lite"/>
    </source>
</evidence>
<feature type="transmembrane region" description="Helical" evidence="2">
    <location>
        <begin position="549"/>
        <end position="572"/>
    </location>
</feature>